<geneLocation type="plasmid" evidence="2 3">
    <name>pRgalR602c</name>
</geneLocation>
<keyword evidence="1" id="KW-0472">Membrane</keyword>
<feature type="transmembrane region" description="Helical" evidence="1">
    <location>
        <begin position="64"/>
        <end position="84"/>
    </location>
</feature>
<proteinExistence type="predicted"/>
<accession>A0A0B4XGA7</accession>
<protein>
    <submittedName>
        <fullName evidence="2">Uncharacterized protein</fullName>
    </submittedName>
</protein>
<keyword evidence="1" id="KW-1133">Transmembrane helix</keyword>
<dbReference type="AlphaFoldDB" id="A0A0B4XGA7"/>
<keyword evidence="3" id="KW-1185">Reference proteome</keyword>
<dbReference type="HOGENOM" id="CLU_1979762_0_0_5"/>
<gene>
    <name evidence="2" type="ORF">RGR602_PC01766</name>
</gene>
<keyword evidence="2" id="KW-0614">Plasmid</keyword>
<evidence type="ECO:0000313" key="3">
    <source>
        <dbReference type="Proteomes" id="UP000031368"/>
    </source>
</evidence>
<evidence type="ECO:0000256" key="1">
    <source>
        <dbReference type="SAM" id="Phobius"/>
    </source>
</evidence>
<dbReference type="EMBL" id="CP006880">
    <property type="protein sequence ID" value="AJD45790.1"/>
    <property type="molecule type" value="Genomic_DNA"/>
</dbReference>
<dbReference type="KEGG" id="rga:RGR602_PC01766"/>
<dbReference type="Proteomes" id="UP000031368">
    <property type="component" value="Plasmid pRgalR602c"/>
</dbReference>
<evidence type="ECO:0000313" key="2">
    <source>
        <dbReference type="EMBL" id="AJD45790.1"/>
    </source>
</evidence>
<organism evidence="2 3">
    <name type="scientific">Rhizobium gallicum bv. gallicum R602sp</name>
    <dbReference type="NCBI Taxonomy" id="1041138"/>
    <lineage>
        <taxon>Bacteria</taxon>
        <taxon>Pseudomonadati</taxon>
        <taxon>Pseudomonadota</taxon>
        <taxon>Alphaproteobacteria</taxon>
        <taxon>Hyphomicrobiales</taxon>
        <taxon>Rhizobiaceae</taxon>
        <taxon>Rhizobium/Agrobacterium group</taxon>
        <taxon>Rhizobium</taxon>
    </lineage>
</organism>
<keyword evidence="1" id="KW-0812">Transmembrane</keyword>
<sequence>MAGAVATSAHMTARRPVLHASSRSERRPALKTRACSCSSLDFCIYPFNFLRPYLLSQNINLPELLGLFGLVGGVLAFGFIEFFLGPRLLAVAYNLFLEWAAAELEERMQSAPSSLAAGDLEANTRD</sequence>
<reference evidence="2 3" key="1">
    <citation type="submission" date="2013-11" db="EMBL/GenBank/DDBJ databases">
        <title>Complete genome sequence of Rhizobium gallicum bv. gallicum R602.</title>
        <authorList>
            <person name="Bustos P."/>
            <person name="Santamaria R.I."/>
            <person name="Lozano L."/>
            <person name="Acosta J.L."/>
            <person name="Ormeno-Orrillo E."/>
            <person name="Rogel M.A."/>
            <person name="Romero D."/>
            <person name="Cevallos M.A."/>
            <person name="Martinez-Romero E."/>
            <person name="Gonzalez V."/>
        </authorList>
    </citation>
    <scope>NUCLEOTIDE SEQUENCE [LARGE SCALE GENOMIC DNA]</scope>
    <source>
        <strain evidence="2 3">R602</strain>
        <plasmid evidence="2 3">pRgalR602c</plasmid>
    </source>
</reference>
<name>A0A0B4XGA7_9HYPH</name>